<dbReference type="EMBL" id="BANR01000004">
    <property type="protein sequence ID" value="GAC47773.1"/>
    <property type="molecule type" value="Genomic_DNA"/>
</dbReference>
<dbReference type="InterPro" id="IPR001173">
    <property type="entry name" value="Glyco_trans_2-like"/>
</dbReference>
<reference evidence="6 7" key="1">
    <citation type="submission" date="2012-12" db="EMBL/GenBank/DDBJ databases">
        <title>Whole genome shotgun sequence of Gordonia aichiensis NBRC 108223.</title>
        <authorList>
            <person name="Isaki-Nakamura S."/>
            <person name="Hosoyama A."/>
            <person name="Tsuchikane K."/>
            <person name="Ando Y."/>
            <person name="Baba S."/>
            <person name="Ohji S."/>
            <person name="Hamada M."/>
            <person name="Tamura T."/>
            <person name="Yamazoe A."/>
            <person name="Yamazaki S."/>
            <person name="Fujita N."/>
        </authorList>
    </citation>
    <scope>NUCLEOTIDE SEQUENCE [LARGE SCALE GENOMIC DNA]</scope>
    <source>
        <strain evidence="6 7">NBRC 108223</strain>
    </source>
</reference>
<proteinExistence type="inferred from homology"/>
<evidence type="ECO:0000256" key="4">
    <source>
        <dbReference type="SAM" id="MobiDB-lite"/>
    </source>
</evidence>
<keyword evidence="2" id="KW-0328">Glycosyltransferase</keyword>
<sequence>MTVTLSEQAGTTRDCTRPGRGKCGSSDAEGPLACQVAEPIRIVDVYPDRVPIDVMMPFYGDVAQFKKAVTSVLAQTDRDFRLVVVDDGYPSDEPREWLADLADERVRYERNPQNLGVNGNFRRCVELVTADRFVVMGCDDVMLPGYLAGVRALADAHPDAAVIAPGVEVIDADDHVVRPLGDRIKSVLAPSSATVLHGEALATSLYRGNWTYFPSLLWTTEAVRKVGFREGLDVVLDLALLIDLAFAGESLAFEPSVLFRYRRHDASVSSVQAVDGRRFAEENDFFAAEARRCAARGWSRAARAARMHVTSRLHHTMARVVGALPHR</sequence>
<keyword evidence="7" id="KW-1185">Reference proteome</keyword>
<organism evidence="6 7">
    <name type="scientific">Gordonia aichiensis NBRC 108223</name>
    <dbReference type="NCBI Taxonomy" id="1220583"/>
    <lineage>
        <taxon>Bacteria</taxon>
        <taxon>Bacillati</taxon>
        <taxon>Actinomycetota</taxon>
        <taxon>Actinomycetes</taxon>
        <taxon>Mycobacteriales</taxon>
        <taxon>Gordoniaceae</taxon>
        <taxon>Gordonia</taxon>
    </lineage>
</organism>
<dbReference type="PANTHER" id="PTHR43685:SF5">
    <property type="entry name" value="GLYCOSYLTRANSFERASE EPSE-RELATED"/>
    <property type="match status" value="1"/>
</dbReference>
<feature type="compositionally biased region" description="Polar residues" evidence="4">
    <location>
        <begin position="1"/>
        <end position="13"/>
    </location>
</feature>
<dbReference type="GO" id="GO:0016757">
    <property type="term" value="F:glycosyltransferase activity"/>
    <property type="evidence" value="ECO:0007669"/>
    <property type="project" value="UniProtKB-KW"/>
</dbReference>
<dbReference type="InterPro" id="IPR050834">
    <property type="entry name" value="Glycosyltransf_2"/>
</dbReference>
<feature type="domain" description="Glycosyltransferase 2-like" evidence="5">
    <location>
        <begin position="54"/>
        <end position="179"/>
    </location>
</feature>
<evidence type="ECO:0000256" key="3">
    <source>
        <dbReference type="ARBA" id="ARBA00022679"/>
    </source>
</evidence>
<dbReference type="Pfam" id="PF00535">
    <property type="entry name" value="Glycos_transf_2"/>
    <property type="match status" value="1"/>
</dbReference>
<dbReference type="InterPro" id="IPR029044">
    <property type="entry name" value="Nucleotide-diphossugar_trans"/>
</dbReference>
<keyword evidence="3 6" id="KW-0808">Transferase</keyword>
<dbReference type="PANTHER" id="PTHR43685">
    <property type="entry name" value="GLYCOSYLTRANSFERASE"/>
    <property type="match status" value="1"/>
</dbReference>
<feature type="region of interest" description="Disordered" evidence="4">
    <location>
        <begin position="1"/>
        <end position="30"/>
    </location>
</feature>
<name>L7KJ75_9ACTN</name>
<dbReference type="eggNOG" id="COG0463">
    <property type="taxonomic scope" value="Bacteria"/>
</dbReference>
<gene>
    <name evidence="6" type="ORF">GOACH_04_01690</name>
</gene>
<protein>
    <submittedName>
        <fullName evidence="6">Putative glycosyltransferase</fullName>
    </submittedName>
</protein>
<accession>L7KJ75</accession>
<evidence type="ECO:0000313" key="6">
    <source>
        <dbReference type="EMBL" id="GAC47773.1"/>
    </source>
</evidence>
<dbReference type="CDD" id="cd00761">
    <property type="entry name" value="Glyco_tranf_GTA_type"/>
    <property type="match status" value="1"/>
</dbReference>
<dbReference type="Proteomes" id="UP000010988">
    <property type="component" value="Unassembled WGS sequence"/>
</dbReference>
<comment type="caution">
    <text evidence="6">The sequence shown here is derived from an EMBL/GenBank/DDBJ whole genome shotgun (WGS) entry which is preliminary data.</text>
</comment>
<evidence type="ECO:0000256" key="2">
    <source>
        <dbReference type="ARBA" id="ARBA00022676"/>
    </source>
</evidence>
<evidence type="ECO:0000256" key="1">
    <source>
        <dbReference type="ARBA" id="ARBA00006739"/>
    </source>
</evidence>
<evidence type="ECO:0000313" key="7">
    <source>
        <dbReference type="Proteomes" id="UP000010988"/>
    </source>
</evidence>
<evidence type="ECO:0000259" key="5">
    <source>
        <dbReference type="Pfam" id="PF00535"/>
    </source>
</evidence>
<dbReference type="SUPFAM" id="SSF53448">
    <property type="entry name" value="Nucleotide-diphospho-sugar transferases"/>
    <property type="match status" value="1"/>
</dbReference>
<dbReference type="STRING" id="1220583.GOACH_04_01690"/>
<dbReference type="Gene3D" id="3.90.550.10">
    <property type="entry name" value="Spore Coat Polysaccharide Biosynthesis Protein SpsA, Chain A"/>
    <property type="match status" value="1"/>
</dbReference>
<comment type="similarity">
    <text evidence="1">Belongs to the glycosyltransferase 2 family.</text>
</comment>
<dbReference type="AlphaFoldDB" id="L7KJ75"/>